<evidence type="ECO:0000259" key="1">
    <source>
        <dbReference type="PROSITE" id="PS51707"/>
    </source>
</evidence>
<organism evidence="3 4">
    <name type="scientific">Sphingobium soli</name>
    <dbReference type="NCBI Taxonomy" id="1591116"/>
    <lineage>
        <taxon>Bacteria</taxon>
        <taxon>Pseudomonadati</taxon>
        <taxon>Pseudomonadota</taxon>
        <taxon>Alphaproteobacteria</taxon>
        <taxon>Sphingomonadales</taxon>
        <taxon>Sphingomonadaceae</taxon>
        <taxon>Sphingobium</taxon>
    </lineage>
</organism>
<dbReference type="Gene3D" id="2.40.320.10">
    <property type="entry name" value="Hypothetical Protein Pfu-838710-001"/>
    <property type="match status" value="1"/>
</dbReference>
<gene>
    <name evidence="3" type="ORF">LL253_06810</name>
</gene>
<dbReference type="InterPro" id="IPR023577">
    <property type="entry name" value="CYTH_domain"/>
</dbReference>
<dbReference type="CDD" id="cd07756">
    <property type="entry name" value="CYTH-like_Pase_CHAD"/>
    <property type="match status" value="1"/>
</dbReference>
<dbReference type="SMART" id="SM00880">
    <property type="entry name" value="CHAD"/>
    <property type="match status" value="1"/>
</dbReference>
<sequence length="475" mass="53144">MGREIELKLDLSDDGASRLSQWDMLPEREDVARLRAIYFDTPDTQLANKRISLRIRQSGRRRVQTVKGDGSAAGGLFTRQEWERPVRSNRPVLDAQTPVRDALGEAVDQIEPMFETDIERMRWQIEEGDAKVEMVIDRGVVRAGAREAALCEVELELVAGAPAALFAIARRIDAEVSVRPAVLSKAERGYLLRGPIRESVKAEPVLLDADMTIRDAFLAIAGACLRHYRRNESLLLTAYRERALHQARVAVRRLRSALTLFKTVLLEADVARFQQELRWLAALLGEARDLDVLHGRLDPVAQAAIAEARAESHARVREWLESARVRGLLLDIAEWLALGAGCSGASDASVADFAASRLKKLHKRVAKGGDDLTRLPSDLQHKVRKDAKKLRYGSEFFAGLYRDKPSQKAHGAYVKALAKLQDRLGDLNDLATAPALFARYHLPDNIGLDIKSEKQLLRKAGKAHDRFAQAPRFWR</sequence>
<dbReference type="InterPro" id="IPR039013">
    <property type="entry name" value="YgiF"/>
</dbReference>
<name>A0ABS8H1U8_9SPHN</name>
<proteinExistence type="predicted"/>
<dbReference type="PANTHER" id="PTHR39569:SF1">
    <property type="entry name" value="INORGANIC TRIPHOSPHATASE"/>
    <property type="match status" value="1"/>
</dbReference>
<feature type="domain" description="CYTH" evidence="1">
    <location>
        <begin position="2"/>
        <end position="196"/>
    </location>
</feature>
<dbReference type="PANTHER" id="PTHR39569">
    <property type="entry name" value="INORGANIC TRIPHOSPHATASE"/>
    <property type="match status" value="1"/>
</dbReference>
<dbReference type="SMART" id="SM01118">
    <property type="entry name" value="CYTH"/>
    <property type="match status" value="1"/>
</dbReference>
<dbReference type="RefSeq" id="WP_228226675.1">
    <property type="nucleotide sequence ID" value="NZ_JAJGNP010000004.1"/>
</dbReference>
<dbReference type="InterPro" id="IPR007899">
    <property type="entry name" value="CHAD_dom"/>
</dbReference>
<dbReference type="InterPro" id="IPR038186">
    <property type="entry name" value="CHAD_dom_sf"/>
</dbReference>
<comment type="caution">
    <text evidence="3">The sequence shown here is derived from an EMBL/GenBank/DDBJ whole genome shotgun (WGS) entry which is preliminary data.</text>
</comment>
<dbReference type="Proteomes" id="UP001198830">
    <property type="component" value="Unassembled WGS sequence"/>
</dbReference>
<dbReference type="PROSITE" id="PS51707">
    <property type="entry name" value="CYTH"/>
    <property type="match status" value="1"/>
</dbReference>
<evidence type="ECO:0000313" key="3">
    <source>
        <dbReference type="EMBL" id="MCC4232399.1"/>
    </source>
</evidence>
<dbReference type="SUPFAM" id="SSF55154">
    <property type="entry name" value="CYTH-like phosphatases"/>
    <property type="match status" value="1"/>
</dbReference>
<dbReference type="Pfam" id="PF05235">
    <property type="entry name" value="CHAD"/>
    <property type="match status" value="1"/>
</dbReference>
<reference evidence="3 4" key="1">
    <citation type="submission" date="2021-10" db="EMBL/GenBank/DDBJ databases">
        <title>The diversity and Nitrogen Metabolism of Culturable Nitrate-Utilizing Bacteria Within the Oxygen Minimum Zone of the Changjiang (Yangtze River)Estuary.</title>
        <authorList>
            <person name="Zhang D."/>
            <person name="Zheng J."/>
            <person name="Liu S."/>
            <person name="He W."/>
        </authorList>
    </citation>
    <scope>NUCLEOTIDE SEQUENCE [LARGE SCALE GENOMIC DNA]</scope>
    <source>
        <strain evidence="3 4">FXH275-2</strain>
    </source>
</reference>
<feature type="domain" description="CHAD" evidence="2">
    <location>
        <begin position="210"/>
        <end position="475"/>
    </location>
</feature>
<dbReference type="Pfam" id="PF01928">
    <property type="entry name" value="CYTH"/>
    <property type="match status" value="1"/>
</dbReference>
<protein>
    <submittedName>
        <fullName evidence="3">CHAD domain-containing protein</fullName>
    </submittedName>
</protein>
<keyword evidence="4" id="KW-1185">Reference proteome</keyword>
<dbReference type="PROSITE" id="PS51708">
    <property type="entry name" value="CHAD"/>
    <property type="match status" value="1"/>
</dbReference>
<dbReference type="EMBL" id="JAJGNP010000004">
    <property type="protein sequence ID" value="MCC4232399.1"/>
    <property type="molecule type" value="Genomic_DNA"/>
</dbReference>
<evidence type="ECO:0000259" key="2">
    <source>
        <dbReference type="PROSITE" id="PS51708"/>
    </source>
</evidence>
<accession>A0ABS8H1U8</accession>
<evidence type="ECO:0000313" key="4">
    <source>
        <dbReference type="Proteomes" id="UP001198830"/>
    </source>
</evidence>
<dbReference type="Gene3D" id="1.40.20.10">
    <property type="entry name" value="CHAD domain"/>
    <property type="match status" value="1"/>
</dbReference>
<dbReference type="InterPro" id="IPR033469">
    <property type="entry name" value="CYTH-like_dom_sf"/>
</dbReference>